<evidence type="ECO:0000313" key="3">
    <source>
        <dbReference type="Proteomes" id="UP000800092"/>
    </source>
</evidence>
<proteinExistence type="predicted"/>
<dbReference type="AlphaFoldDB" id="A0A6A6HI63"/>
<feature type="region of interest" description="Disordered" evidence="1">
    <location>
        <begin position="1"/>
        <end position="70"/>
    </location>
</feature>
<feature type="compositionally biased region" description="Acidic residues" evidence="1">
    <location>
        <begin position="39"/>
        <end position="57"/>
    </location>
</feature>
<dbReference type="InterPro" id="IPR021109">
    <property type="entry name" value="Peptidase_aspartic_dom_sf"/>
</dbReference>
<dbReference type="Proteomes" id="UP000800092">
    <property type="component" value="Unassembled WGS sequence"/>
</dbReference>
<evidence type="ECO:0000256" key="1">
    <source>
        <dbReference type="SAM" id="MobiDB-lite"/>
    </source>
</evidence>
<protein>
    <submittedName>
        <fullName evidence="2">Uncharacterized protein</fullName>
    </submittedName>
</protein>
<organism evidence="2 3">
    <name type="scientific">Viridothelium virens</name>
    <name type="common">Speckled blister lichen</name>
    <name type="synonym">Trypethelium virens</name>
    <dbReference type="NCBI Taxonomy" id="1048519"/>
    <lineage>
        <taxon>Eukaryota</taxon>
        <taxon>Fungi</taxon>
        <taxon>Dikarya</taxon>
        <taxon>Ascomycota</taxon>
        <taxon>Pezizomycotina</taxon>
        <taxon>Dothideomycetes</taxon>
        <taxon>Dothideomycetes incertae sedis</taxon>
        <taxon>Trypetheliales</taxon>
        <taxon>Trypetheliaceae</taxon>
        <taxon>Viridothelium</taxon>
    </lineage>
</organism>
<gene>
    <name evidence="2" type="ORF">EV356DRAFT_529751</name>
</gene>
<dbReference type="EMBL" id="ML991778">
    <property type="protein sequence ID" value="KAF2237834.1"/>
    <property type="molecule type" value="Genomic_DNA"/>
</dbReference>
<sequence>MAFEHTNQDTLPAKRGLDDLDPNAPSPQPKRMEQLESTPPDEEVGPLDLPAEDDTPEVFDVPEGGLAEDEQYGILDDPEEDLVIEDEEYEVFSVPRGDPKSRDTTEIPIIATRLPDENPVTLWATMDTGANFNIIARKTVERLGRLSELKDYQDEAQEMGSNTYPITHTIILDLLAGRTNRSLAAVQFFVLMEGEIDSDVDGNPDVLLGWPLLRKEHMVMVDVEFAIEANPEYEVIAKKVKDEGPLLERKRVYMTFSGGHAGPSPYAARGRAVLQHGGRMPGRAQQGILKQGGHNPSGYNPSRYNQARQNQARHNQGRSRQGFGLGFL</sequence>
<reference evidence="2" key="1">
    <citation type="journal article" date="2020" name="Stud. Mycol.">
        <title>101 Dothideomycetes genomes: a test case for predicting lifestyles and emergence of pathogens.</title>
        <authorList>
            <person name="Haridas S."/>
            <person name="Albert R."/>
            <person name="Binder M."/>
            <person name="Bloem J."/>
            <person name="Labutti K."/>
            <person name="Salamov A."/>
            <person name="Andreopoulos B."/>
            <person name="Baker S."/>
            <person name="Barry K."/>
            <person name="Bills G."/>
            <person name="Bluhm B."/>
            <person name="Cannon C."/>
            <person name="Castanera R."/>
            <person name="Culley D."/>
            <person name="Daum C."/>
            <person name="Ezra D."/>
            <person name="Gonzalez J."/>
            <person name="Henrissat B."/>
            <person name="Kuo A."/>
            <person name="Liang C."/>
            <person name="Lipzen A."/>
            <person name="Lutzoni F."/>
            <person name="Magnuson J."/>
            <person name="Mondo S."/>
            <person name="Nolan M."/>
            <person name="Ohm R."/>
            <person name="Pangilinan J."/>
            <person name="Park H.-J."/>
            <person name="Ramirez L."/>
            <person name="Alfaro M."/>
            <person name="Sun H."/>
            <person name="Tritt A."/>
            <person name="Yoshinaga Y."/>
            <person name="Zwiers L.-H."/>
            <person name="Turgeon B."/>
            <person name="Goodwin S."/>
            <person name="Spatafora J."/>
            <person name="Crous P."/>
            <person name="Grigoriev I."/>
        </authorList>
    </citation>
    <scope>NUCLEOTIDE SEQUENCE</scope>
    <source>
        <strain evidence="2">Tuck. ex Michener</strain>
    </source>
</reference>
<accession>A0A6A6HI63</accession>
<keyword evidence="3" id="KW-1185">Reference proteome</keyword>
<feature type="compositionally biased region" description="Low complexity" evidence="1">
    <location>
        <begin position="303"/>
        <end position="314"/>
    </location>
</feature>
<dbReference type="Gene3D" id="2.40.70.10">
    <property type="entry name" value="Acid Proteases"/>
    <property type="match status" value="1"/>
</dbReference>
<name>A0A6A6HI63_VIRVR</name>
<feature type="region of interest" description="Disordered" evidence="1">
    <location>
        <begin position="276"/>
        <end position="328"/>
    </location>
</feature>
<evidence type="ECO:0000313" key="2">
    <source>
        <dbReference type="EMBL" id="KAF2237834.1"/>
    </source>
</evidence>
<dbReference type="OrthoDB" id="3879263at2759"/>